<keyword evidence="6 9" id="KW-1133">Transmembrane helix</keyword>
<dbReference type="GO" id="GO:0010041">
    <property type="term" value="P:response to iron(III) ion"/>
    <property type="evidence" value="ECO:0007669"/>
    <property type="project" value="TreeGrafter"/>
</dbReference>
<dbReference type="PANTHER" id="PTHR33908">
    <property type="entry name" value="MANNOSYLTRANSFERASE YKCB-RELATED"/>
    <property type="match status" value="1"/>
</dbReference>
<evidence type="ECO:0000256" key="3">
    <source>
        <dbReference type="ARBA" id="ARBA00022676"/>
    </source>
</evidence>
<feature type="transmembrane region" description="Helical" evidence="9">
    <location>
        <begin position="301"/>
        <end position="321"/>
    </location>
</feature>
<evidence type="ECO:0000313" key="10">
    <source>
        <dbReference type="EMBL" id="AWM33772.1"/>
    </source>
</evidence>
<evidence type="ECO:0000256" key="4">
    <source>
        <dbReference type="ARBA" id="ARBA00022679"/>
    </source>
</evidence>
<reference evidence="11" key="1">
    <citation type="submission" date="2018-04" db="EMBL/GenBank/DDBJ databases">
        <title>Complete genome of Antarctic heterotrophic bacterium Hymenobacter nivis.</title>
        <authorList>
            <person name="Terashima M."/>
        </authorList>
    </citation>
    <scope>NUCLEOTIDE SEQUENCE [LARGE SCALE GENOMIC DNA]</scope>
    <source>
        <strain evidence="11">NBRC 111535</strain>
    </source>
</reference>
<dbReference type="EMBL" id="CP029145">
    <property type="protein sequence ID" value="AWM33772.1"/>
    <property type="molecule type" value="Genomic_DNA"/>
</dbReference>
<gene>
    <name evidence="10" type="ORF">DDQ68_13830</name>
</gene>
<name>A0A2Z3GNN2_9BACT</name>
<dbReference type="AlphaFoldDB" id="A0A2Z3GNN2"/>
<keyword evidence="4" id="KW-0808">Transferase</keyword>
<accession>A0A2Z3GNN2</accession>
<comment type="subcellular location">
    <subcellularLocation>
        <location evidence="1">Cell membrane</location>
        <topology evidence="1">Multi-pass membrane protein</topology>
    </subcellularLocation>
</comment>
<feature type="transmembrane region" description="Helical" evidence="9">
    <location>
        <begin position="90"/>
        <end position="111"/>
    </location>
</feature>
<evidence type="ECO:0000256" key="9">
    <source>
        <dbReference type="SAM" id="Phobius"/>
    </source>
</evidence>
<evidence type="ECO:0000313" key="11">
    <source>
        <dbReference type="Proteomes" id="UP000245999"/>
    </source>
</evidence>
<evidence type="ECO:0000256" key="2">
    <source>
        <dbReference type="ARBA" id="ARBA00022475"/>
    </source>
</evidence>
<dbReference type="OrthoDB" id="8353433at2"/>
<keyword evidence="2" id="KW-1003">Cell membrane</keyword>
<dbReference type="GO" id="GO:0016763">
    <property type="term" value="F:pentosyltransferase activity"/>
    <property type="evidence" value="ECO:0007669"/>
    <property type="project" value="TreeGrafter"/>
</dbReference>
<feature type="transmembrane region" description="Helical" evidence="9">
    <location>
        <begin position="142"/>
        <end position="162"/>
    </location>
</feature>
<keyword evidence="3" id="KW-0328">Glycosyltransferase</keyword>
<dbReference type="RefSeq" id="WP_109656826.1">
    <property type="nucleotide sequence ID" value="NZ_CP029145.1"/>
</dbReference>
<evidence type="ECO:0000256" key="8">
    <source>
        <dbReference type="SAM" id="MobiDB-lite"/>
    </source>
</evidence>
<dbReference type="GO" id="GO:0009103">
    <property type="term" value="P:lipopolysaccharide biosynthetic process"/>
    <property type="evidence" value="ECO:0007669"/>
    <property type="project" value="UniProtKB-ARBA"/>
</dbReference>
<organism evidence="10 11">
    <name type="scientific">Hymenobacter nivis</name>
    <dbReference type="NCBI Taxonomy" id="1850093"/>
    <lineage>
        <taxon>Bacteria</taxon>
        <taxon>Pseudomonadati</taxon>
        <taxon>Bacteroidota</taxon>
        <taxon>Cytophagia</taxon>
        <taxon>Cytophagales</taxon>
        <taxon>Hymenobacteraceae</taxon>
        <taxon>Hymenobacter</taxon>
    </lineage>
</organism>
<evidence type="ECO:0000256" key="5">
    <source>
        <dbReference type="ARBA" id="ARBA00022692"/>
    </source>
</evidence>
<feature type="transmembrane region" description="Helical" evidence="9">
    <location>
        <begin position="12"/>
        <end position="34"/>
    </location>
</feature>
<dbReference type="PANTHER" id="PTHR33908:SF3">
    <property type="entry name" value="UNDECAPRENYL PHOSPHATE-ALPHA-4-AMINO-4-DEOXY-L-ARABINOSE ARABINOSYL TRANSFERASE"/>
    <property type="match status" value="1"/>
</dbReference>
<protein>
    <submittedName>
        <fullName evidence="10">Uncharacterized protein</fullName>
    </submittedName>
</protein>
<evidence type="ECO:0000256" key="7">
    <source>
        <dbReference type="ARBA" id="ARBA00023136"/>
    </source>
</evidence>
<evidence type="ECO:0000256" key="6">
    <source>
        <dbReference type="ARBA" id="ARBA00022989"/>
    </source>
</evidence>
<dbReference type="InterPro" id="IPR050297">
    <property type="entry name" value="LipidA_mod_glycosyltrf_83"/>
</dbReference>
<feature type="transmembrane region" description="Helical" evidence="9">
    <location>
        <begin position="210"/>
        <end position="232"/>
    </location>
</feature>
<feature type="region of interest" description="Disordered" evidence="8">
    <location>
        <begin position="532"/>
        <end position="554"/>
    </location>
</feature>
<feature type="transmembrane region" description="Helical" evidence="9">
    <location>
        <begin position="327"/>
        <end position="344"/>
    </location>
</feature>
<dbReference type="GO" id="GO:0005886">
    <property type="term" value="C:plasma membrane"/>
    <property type="evidence" value="ECO:0007669"/>
    <property type="project" value="UniProtKB-SubCell"/>
</dbReference>
<keyword evidence="11" id="KW-1185">Reference proteome</keyword>
<keyword evidence="5 9" id="KW-0812">Transmembrane</keyword>
<feature type="transmembrane region" description="Helical" evidence="9">
    <location>
        <begin position="117"/>
        <end position="135"/>
    </location>
</feature>
<proteinExistence type="predicted"/>
<feature type="transmembrane region" description="Helical" evidence="9">
    <location>
        <begin position="268"/>
        <end position="289"/>
    </location>
</feature>
<feature type="transmembrane region" description="Helical" evidence="9">
    <location>
        <begin position="356"/>
        <end position="375"/>
    </location>
</feature>
<evidence type="ECO:0000256" key="1">
    <source>
        <dbReference type="ARBA" id="ARBA00004651"/>
    </source>
</evidence>
<keyword evidence="7 9" id="KW-0472">Membrane</keyword>
<sequence length="554" mass="63469">MSSFTLWFQQRPWALMVLCLLALGPALFIHLGLLPLQVDEPIRALVALELKDSGNYFVSTLQGVYYYNKPPLYNWLLLGLFNLTGSQSELVVRLPTVLSLLGYAATLFVVVRRYLGPRLGFVAAFAFITCGRMLFYDAFQGLIDTLHAWITYLGFAAVFYFAEKGQWRRLFVLTYALTAVGFMLKGLPSIAFQGITLAVFCWYSKNFKRLFSGAHFLGIGVFVAIVGSYFLVYSRYNSLHDYFYTLWDQSSQRTVAEQPLFKSIVHVLTYPFDFLGWFAPWTLLVVCLVRRGWWQTIQAHPFLKFNAAIFLALTPIFWLSPATIPRYLFPLIPLLITVMIYFYDHYQAQGPWQNRVVDGVLLFVLSVVALALLAPPFIPRIADVPGLYWKSALVFGALVGLAYLYHTLPVQRLVVLCAYLLCLRVGFNWFVLPARYKTNDIVPYRAASIRVGQLTKGQSLYVYKDSRLDNDEAFYITRERGAITRALPAPTDMGAYYLAEDCYLEGRRYHRFFDFVIDRRIHLNLVRFDDAEPAPGQGPQNCPPADYLDPTYHR</sequence>
<dbReference type="KEGG" id="hnv:DDQ68_13830"/>
<dbReference type="Proteomes" id="UP000245999">
    <property type="component" value="Chromosome"/>
</dbReference>
<feature type="transmembrane region" description="Helical" evidence="9">
    <location>
        <begin position="413"/>
        <end position="432"/>
    </location>
</feature>